<dbReference type="EMBL" id="CAESGF010000008">
    <property type="protein sequence ID" value="CAB4363791.1"/>
    <property type="molecule type" value="Genomic_DNA"/>
</dbReference>
<name>A0A6J7C3U9_9ZZZZ</name>
<organism evidence="2">
    <name type="scientific">freshwater metagenome</name>
    <dbReference type="NCBI Taxonomy" id="449393"/>
    <lineage>
        <taxon>unclassified sequences</taxon>
        <taxon>metagenomes</taxon>
        <taxon>ecological metagenomes</taxon>
    </lineage>
</organism>
<dbReference type="EMBL" id="CAFBOL010000007">
    <property type="protein sequence ID" value="CAB4975922.1"/>
    <property type="molecule type" value="Genomic_DNA"/>
</dbReference>
<evidence type="ECO:0000313" key="1">
    <source>
        <dbReference type="EMBL" id="CAB4363791.1"/>
    </source>
</evidence>
<reference evidence="2" key="1">
    <citation type="submission" date="2020-05" db="EMBL/GenBank/DDBJ databases">
        <authorList>
            <person name="Chiriac C."/>
            <person name="Salcher M."/>
            <person name="Ghai R."/>
            <person name="Kavagutti S V."/>
        </authorList>
    </citation>
    <scope>NUCLEOTIDE SEQUENCE</scope>
</reference>
<evidence type="ECO:0000313" key="2">
    <source>
        <dbReference type="EMBL" id="CAB4852756.1"/>
    </source>
</evidence>
<evidence type="ECO:0000313" key="3">
    <source>
        <dbReference type="EMBL" id="CAB4975922.1"/>
    </source>
</evidence>
<sequence>MRYLTLTADYTESPLRDDFTGSLVPEEVGVPWELGDRLRSWNDRYRAVIPLGPDERNQADVLKLISELDTEGLGLVSEVAAAVGDAKIRYFSEGHLRYLS</sequence>
<gene>
    <name evidence="2" type="ORF">UFOPK3267_02274</name>
    <name evidence="3" type="ORF">UFOPK3931_00491</name>
    <name evidence="1" type="ORF">UFOPK4189_01562</name>
</gene>
<accession>A0A6J7C3U9</accession>
<dbReference type="AlphaFoldDB" id="A0A6J7C3U9"/>
<dbReference type="EMBL" id="CAFBIY010000151">
    <property type="protein sequence ID" value="CAB4852756.1"/>
    <property type="molecule type" value="Genomic_DNA"/>
</dbReference>
<protein>
    <submittedName>
        <fullName evidence="2">Unannotated protein</fullName>
    </submittedName>
</protein>
<proteinExistence type="predicted"/>